<feature type="binding site" evidence="6">
    <location>
        <begin position="309"/>
        <end position="312"/>
    </location>
    <ligand>
        <name>ATP</name>
        <dbReference type="ChEBI" id="CHEBI:30616"/>
    </ligand>
</feature>
<dbReference type="InterPro" id="IPR056546">
    <property type="entry name" value="MreB_MamK-like"/>
</dbReference>
<dbReference type="GO" id="GO:0008360">
    <property type="term" value="P:regulation of cell shape"/>
    <property type="evidence" value="ECO:0007669"/>
    <property type="project" value="UniProtKB-UniRule"/>
</dbReference>
<name>A0A0G0VZ21_9BACT</name>
<comment type="subunit">
    <text evidence="6">Forms polymers.</text>
</comment>
<dbReference type="Gene3D" id="3.30.420.40">
    <property type="match status" value="3"/>
</dbReference>
<evidence type="ECO:0000256" key="6">
    <source>
        <dbReference type="HAMAP-Rule" id="MF_02207"/>
    </source>
</evidence>
<dbReference type="Pfam" id="PF06723">
    <property type="entry name" value="MreB_Mbl"/>
    <property type="match status" value="1"/>
</dbReference>
<dbReference type="PANTHER" id="PTHR42749:SF1">
    <property type="entry name" value="CELL SHAPE-DETERMINING PROTEIN MREB"/>
    <property type="match status" value="1"/>
</dbReference>
<protein>
    <recommendedName>
        <fullName evidence="6">Cell shape-determining protein MreB</fullName>
    </recommendedName>
</protein>
<keyword evidence="2 6" id="KW-0547">Nucleotide-binding</keyword>
<dbReference type="GO" id="GO:0000902">
    <property type="term" value="P:cell morphogenesis"/>
    <property type="evidence" value="ECO:0007669"/>
    <property type="project" value="InterPro"/>
</dbReference>
<dbReference type="PATRIC" id="fig|1618411.3.peg.203"/>
<reference evidence="7 8" key="1">
    <citation type="journal article" date="2015" name="Nature">
        <title>rRNA introns, odd ribosomes, and small enigmatic genomes across a large radiation of phyla.</title>
        <authorList>
            <person name="Brown C.T."/>
            <person name="Hug L.A."/>
            <person name="Thomas B.C."/>
            <person name="Sharon I."/>
            <person name="Castelle C.J."/>
            <person name="Singh A."/>
            <person name="Wilkins M.J."/>
            <person name="Williams K.H."/>
            <person name="Banfield J.F."/>
        </authorList>
    </citation>
    <scope>NUCLEOTIDE SEQUENCE [LARGE SCALE GENOMIC DNA]</scope>
</reference>
<comment type="caution">
    <text evidence="6">Lacks conserved residue(s) required for the propagation of feature annotation.</text>
</comment>
<keyword evidence="4 6" id="KW-0133">Cell shape</keyword>
<sequence length="363" mass="38457">MPDQLYLPSVLMIPVIDHFLGYFSQDLGVDLGTVNTLIHVRGKGIVIREPSVVAQHKKTKKVLAIGGEAKKMLGRVPASIVVVRPLRDGVISDFDTTLAMLSHFVKKIHARPGKNFSIPRPRIVIGVPTEASEVERRALLDVAYAAGARSAYLIEEPIAAAIGAGLSVGEPVGSMIVDIGGGTCEIAVISLGGIVAGRFLKTAGDAMDADIVSYVRSRFGLAIGEATAEEIKIALGNAYPLKVEKETIIRGRDLEKGLPKSVRLTSVQVREALSTSLSTIVSAIKDTVEDSPPELSADIAERGIMLCGGGSLIPNFARLVSMEIKMPVSVAAEPLSCVVNGAVSILDNPELLKKLKINTSALR</sequence>
<dbReference type="NCBIfam" id="TIGR00904">
    <property type="entry name" value="mreB"/>
    <property type="match status" value="1"/>
</dbReference>
<evidence type="ECO:0000256" key="4">
    <source>
        <dbReference type="ARBA" id="ARBA00022960"/>
    </source>
</evidence>
<dbReference type="AlphaFoldDB" id="A0A0G0VZ21"/>
<dbReference type="Proteomes" id="UP000034493">
    <property type="component" value="Unassembled WGS sequence"/>
</dbReference>
<evidence type="ECO:0000256" key="2">
    <source>
        <dbReference type="ARBA" id="ARBA00022741"/>
    </source>
</evidence>
<dbReference type="SUPFAM" id="SSF53067">
    <property type="entry name" value="Actin-like ATPase domain"/>
    <property type="match status" value="2"/>
</dbReference>
<evidence type="ECO:0000256" key="5">
    <source>
        <dbReference type="ARBA" id="ARBA00023458"/>
    </source>
</evidence>
<dbReference type="EMBL" id="LCBC01000002">
    <property type="protein sequence ID" value="KKS04967.1"/>
    <property type="molecule type" value="Genomic_DNA"/>
</dbReference>
<evidence type="ECO:0000313" key="7">
    <source>
        <dbReference type="EMBL" id="KKS04967.1"/>
    </source>
</evidence>
<comment type="function">
    <text evidence="6">Forms membrane-associated dynamic filaments that are essential for cell shape determination. Acts by regulating cell wall synthesis and cell elongation, and thus cell shape. A feedback loop between cell geometry and MreB localization may maintain elongated cell shape by targeting cell wall growth to regions of negative cell wall curvature.</text>
</comment>
<evidence type="ECO:0000256" key="3">
    <source>
        <dbReference type="ARBA" id="ARBA00022840"/>
    </source>
</evidence>
<feature type="binding site" evidence="6">
    <location>
        <begin position="229"/>
        <end position="232"/>
    </location>
    <ligand>
        <name>ATP</name>
        <dbReference type="ChEBI" id="CHEBI:30616"/>
    </ligand>
</feature>
<organism evidence="7 8">
    <name type="scientific">Candidatus Curtissbacteria bacterium GW2011_GWA2_41_24</name>
    <dbReference type="NCBI Taxonomy" id="1618411"/>
    <lineage>
        <taxon>Bacteria</taxon>
        <taxon>Candidatus Curtissiibacteriota</taxon>
    </lineage>
</organism>
<feature type="binding site" evidence="6">
    <location>
        <begin position="181"/>
        <end position="183"/>
    </location>
    <ligand>
        <name>ATP</name>
        <dbReference type="ChEBI" id="CHEBI:30616"/>
    </ligand>
</feature>
<dbReference type="PRINTS" id="PR01652">
    <property type="entry name" value="SHAPEPROTEIN"/>
</dbReference>
<comment type="caution">
    <text evidence="7">The sequence shown here is derived from an EMBL/GenBank/DDBJ whole genome shotgun (WGS) entry which is preliminary data.</text>
</comment>
<dbReference type="InterPro" id="IPR043129">
    <property type="entry name" value="ATPase_NBD"/>
</dbReference>
<keyword evidence="3 6" id="KW-0067">ATP-binding</keyword>
<dbReference type="CDD" id="cd10225">
    <property type="entry name" value="ASKHA_NBD_MreB-like"/>
    <property type="match status" value="1"/>
</dbReference>
<comment type="similarity">
    <text evidence="5 6">Belongs to the FtsA/MreB family.</text>
</comment>
<gene>
    <name evidence="6" type="primary">mreB</name>
    <name evidence="7" type="ORF">UU56_C0002G0107</name>
</gene>
<dbReference type="GO" id="GO:0005524">
    <property type="term" value="F:ATP binding"/>
    <property type="evidence" value="ECO:0007669"/>
    <property type="project" value="UniProtKB-KW"/>
</dbReference>
<accession>A0A0G0VZ21</accession>
<comment type="subcellular location">
    <subcellularLocation>
        <location evidence="6">Cytoplasm</location>
    </subcellularLocation>
    <text evidence="6">Membrane-associated.</text>
</comment>
<dbReference type="GO" id="GO:0005737">
    <property type="term" value="C:cytoplasm"/>
    <property type="evidence" value="ECO:0007669"/>
    <property type="project" value="UniProtKB-SubCell"/>
</dbReference>
<evidence type="ECO:0000256" key="1">
    <source>
        <dbReference type="ARBA" id="ARBA00022490"/>
    </source>
</evidence>
<dbReference type="InterPro" id="IPR004753">
    <property type="entry name" value="MreB"/>
</dbReference>
<evidence type="ECO:0000313" key="8">
    <source>
        <dbReference type="Proteomes" id="UP000034493"/>
    </source>
</evidence>
<keyword evidence="1 6" id="KW-0963">Cytoplasm</keyword>
<dbReference type="HAMAP" id="MF_02207">
    <property type="entry name" value="MreB"/>
    <property type="match status" value="1"/>
</dbReference>
<dbReference type="PANTHER" id="PTHR42749">
    <property type="entry name" value="CELL SHAPE-DETERMINING PROTEIN MREB"/>
    <property type="match status" value="1"/>
</dbReference>
<dbReference type="NCBIfam" id="NF010539">
    <property type="entry name" value="PRK13927.1"/>
    <property type="match status" value="1"/>
</dbReference>
<proteinExistence type="inferred from homology"/>